<keyword evidence="5" id="KW-1185">Reference proteome</keyword>
<evidence type="ECO:0000259" key="3">
    <source>
        <dbReference type="PROSITE" id="PS50801"/>
    </source>
</evidence>
<dbReference type="Pfam" id="PF01740">
    <property type="entry name" value="STAS"/>
    <property type="match status" value="1"/>
</dbReference>
<dbReference type="STRING" id="1073327.SAMN04488108_3898"/>
<dbReference type="GO" id="GO:0043856">
    <property type="term" value="F:anti-sigma factor antagonist activity"/>
    <property type="evidence" value="ECO:0007669"/>
    <property type="project" value="InterPro"/>
</dbReference>
<gene>
    <name evidence="4" type="ORF">SAMN04488108_3898</name>
</gene>
<sequence>MEIVKRNNAKIDQLNNMKLTYHTEKDDKAQYLYIKGDLIGDEVGPKLVEVVSDAVEEGVKTFVVDLSEVRYISSSGIGLLITMLTKMRNIGGEVYLTSPSDHVKKLLIITKLNNIFTVFDSVEDFKNKD</sequence>
<dbReference type="PROSITE" id="PS50801">
    <property type="entry name" value="STAS"/>
    <property type="match status" value="1"/>
</dbReference>
<dbReference type="InterPro" id="IPR003658">
    <property type="entry name" value="Anti-sigma_ant"/>
</dbReference>
<evidence type="ECO:0000256" key="1">
    <source>
        <dbReference type="ARBA" id="ARBA00009013"/>
    </source>
</evidence>
<evidence type="ECO:0000256" key="2">
    <source>
        <dbReference type="RuleBase" id="RU003749"/>
    </source>
</evidence>
<dbReference type="PANTHER" id="PTHR33495">
    <property type="entry name" value="ANTI-SIGMA FACTOR ANTAGONIST TM_1081-RELATED-RELATED"/>
    <property type="match status" value="1"/>
</dbReference>
<evidence type="ECO:0000313" key="5">
    <source>
        <dbReference type="Proteomes" id="UP000184609"/>
    </source>
</evidence>
<feature type="domain" description="STAS" evidence="3">
    <location>
        <begin position="47"/>
        <end position="124"/>
    </location>
</feature>
<dbReference type="AlphaFoldDB" id="A0A1M7ZK57"/>
<proteinExistence type="inferred from homology"/>
<comment type="similarity">
    <text evidence="1 2">Belongs to the anti-sigma-factor antagonist family.</text>
</comment>
<dbReference type="CDD" id="cd07043">
    <property type="entry name" value="STAS_anti-anti-sigma_factors"/>
    <property type="match status" value="1"/>
</dbReference>
<dbReference type="InterPro" id="IPR036513">
    <property type="entry name" value="STAS_dom_sf"/>
</dbReference>
<reference evidence="5" key="1">
    <citation type="submission" date="2016-12" db="EMBL/GenBank/DDBJ databases">
        <authorList>
            <person name="Varghese N."/>
            <person name="Submissions S."/>
        </authorList>
    </citation>
    <scope>NUCLEOTIDE SEQUENCE [LARGE SCALE GENOMIC DNA]</scope>
    <source>
        <strain evidence="5">DSM 25035</strain>
    </source>
</reference>
<evidence type="ECO:0000313" key="4">
    <source>
        <dbReference type="EMBL" id="SHO65192.1"/>
    </source>
</evidence>
<protein>
    <recommendedName>
        <fullName evidence="2">Anti-sigma factor antagonist</fullName>
    </recommendedName>
</protein>
<dbReference type="InterPro" id="IPR002645">
    <property type="entry name" value="STAS_dom"/>
</dbReference>
<dbReference type="SUPFAM" id="SSF52091">
    <property type="entry name" value="SpoIIaa-like"/>
    <property type="match status" value="1"/>
</dbReference>
<accession>A0A1M7ZK57</accession>
<dbReference type="Proteomes" id="UP000184609">
    <property type="component" value="Unassembled WGS sequence"/>
</dbReference>
<name>A0A1M7ZK57_9BACT</name>
<organism evidence="4 5">
    <name type="scientific">Algoriphagus zhangzhouensis</name>
    <dbReference type="NCBI Taxonomy" id="1073327"/>
    <lineage>
        <taxon>Bacteria</taxon>
        <taxon>Pseudomonadati</taxon>
        <taxon>Bacteroidota</taxon>
        <taxon>Cytophagia</taxon>
        <taxon>Cytophagales</taxon>
        <taxon>Cyclobacteriaceae</taxon>
        <taxon>Algoriphagus</taxon>
    </lineage>
</organism>
<dbReference type="EMBL" id="FRXN01000007">
    <property type="protein sequence ID" value="SHO65192.1"/>
    <property type="molecule type" value="Genomic_DNA"/>
</dbReference>
<dbReference type="Gene3D" id="3.30.750.24">
    <property type="entry name" value="STAS domain"/>
    <property type="match status" value="1"/>
</dbReference>
<dbReference type="NCBIfam" id="TIGR00377">
    <property type="entry name" value="ant_ant_sig"/>
    <property type="match status" value="1"/>
</dbReference>